<evidence type="ECO:0000313" key="2">
    <source>
        <dbReference type="EMBL" id="CAD9022326.1"/>
    </source>
</evidence>
<keyword evidence="1" id="KW-1133">Transmembrane helix</keyword>
<name>A0A7S1NIT6_9EUGL</name>
<dbReference type="AlphaFoldDB" id="A0A7S1NIT6"/>
<feature type="transmembrane region" description="Helical" evidence="1">
    <location>
        <begin position="82"/>
        <end position="100"/>
    </location>
</feature>
<proteinExistence type="predicted"/>
<feature type="transmembrane region" description="Helical" evidence="1">
    <location>
        <begin position="43"/>
        <end position="62"/>
    </location>
</feature>
<accession>A0A7S1NIT6</accession>
<keyword evidence="1" id="KW-0812">Transmembrane</keyword>
<keyword evidence="1" id="KW-0472">Membrane</keyword>
<sequence>MWSPLDVPQQYPFMQYGPVIYFMLHICSTPAGQPGPSQRSKHILLLASILYVPSLLPRPFWSTYIFDRAAQVCLLIFTPPDLVMVCDALALGLFFAFVRLEYLRNKELELFHYCEDAQQTADIDGFNIQDP</sequence>
<organism evidence="2">
    <name type="scientific">Eutreptiella gymnastica</name>
    <dbReference type="NCBI Taxonomy" id="73025"/>
    <lineage>
        <taxon>Eukaryota</taxon>
        <taxon>Discoba</taxon>
        <taxon>Euglenozoa</taxon>
        <taxon>Euglenida</taxon>
        <taxon>Spirocuta</taxon>
        <taxon>Euglenophyceae</taxon>
        <taxon>Eutreptiales</taxon>
        <taxon>Eutreptiaceae</taxon>
        <taxon>Eutreptiella</taxon>
    </lineage>
</organism>
<evidence type="ECO:0000256" key="1">
    <source>
        <dbReference type="SAM" id="Phobius"/>
    </source>
</evidence>
<dbReference type="EMBL" id="HBGA01089347">
    <property type="protein sequence ID" value="CAD9022326.1"/>
    <property type="molecule type" value="Transcribed_RNA"/>
</dbReference>
<gene>
    <name evidence="2" type="ORF">EGYM00392_LOCUS33447</name>
</gene>
<protein>
    <submittedName>
        <fullName evidence="2">Uncharacterized protein</fullName>
    </submittedName>
</protein>
<feature type="transmembrane region" description="Helical" evidence="1">
    <location>
        <begin position="13"/>
        <end position="31"/>
    </location>
</feature>
<reference evidence="2" key="1">
    <citation type="submission" date="2021-01" db="EMBL/GenBank/DDBJ databases">
        <authorList>
            <person name="Corre E."/>
            <person name="Pelletier E."/>
            <person name="Niang G."/>
            <person name="Scheremetjew M."/>
            <person name="Finn R."/>
            <person name="Kale V."/>
            <person name="Holt S."/>
            <person name="Cochrane G."/>
            <person name="Meng A."/>
            <person name="Brown T."/>
            <person name="Cohen L."/>
        </authorList>
    </citation>
    <scope>NUCLEOTIDE SEQUENCE</scope>
    <source>
        <strain evidence="2">NIES-381</strain>
    </source>
</reference>